<accession>A0ABP8X3F7</accession>
<protein>
    <submittedName>
        <fullName evidence="1">Uncharacterized protein</fullName>
    </submittedName>
</protein>
<proteinExistence type="predicted"/>
<dbReference type="Proteomes" id="UP001500843">
    <property type="component" value="Unassembled WGS sequence"/>
</dbReference>
<name>A0ABP8X3F7_9MICO</name>
<keyword evidence="2" id="KW-1185">Reference proteome</keyword>
<gene>
    <name evidence="1" type="ORF">GCM10023198_19570</name>
</gene>
<evidence type="ECO:0000313" key="2">
    <source>
        <dbReference type="Proteomes" id="UP001500843"/>
    </source>
</evidence>
<comment type="caution">
    <text evidence="1">The sequence shown here is derived from an EMBL/GenBank/DDBJ whole genome shotgun (WGS) entry which is preliminary data.</text>
</comment>
<reference evidence="2" key="1">
    <citation type="journal article" date="2019" name="Int. J. Syst. Evol. Microbiol.">
        <title>The Global Catalogue of Microorganisms (GCM) 10K type strain sequencing project: providing services to taxonomists for standard genome sequencing and annotation.</title>
        <authorList>
            <consortium name="The Broad Institute Genomics Platform"/>
            <consortium name="The Broad Institute Genome Sequencing Center for Infectious Disease"/>
            <person name="Wu L."/>
            <person name="Ma J."/>
        </authorList>
    </citation>
    <scope>NUCLEOTIDE SEQUENCE [LARGE SCALE GENOMIC DNA]</scope>
    <source>
        <strain evidence="2">JCM 17975</strain>
    </source>
</reference>
<organism evidence="1 2">
    <name type="scientific">Promicromonospora umidemergens</name>
    <dbReference type="NCBI Taxonomy" id="629679"/>
    <lineage>
        <taxon>Bacteria</taxon>
        <taxon>Bacillati</taxon>
        <taxon>Actinomycetota</taxon>
        <taxon>Actinomycetes</taxon>
        <taxon>Micrococcales</taxon>
        <taxon>Promicromonosporaceae</taxon>
        <taxon>Promicromonospora</taxon>
    </lineage>
</organism>
<dbReference type="EMBL" id="BAABHM010000010">
    <property type="protein sequence ID" value="GAA4699170.1"/>
    <property type="molecule type" value="Genomic_DNA"/>
</dbReference>
<evidence type="ECO:0000313" key="1">
    <source>
        <dbReference type="EMBL" id="GAA4699170.1"/>
    </source>
</evidence>
<sequence length="72" mass="7816">MTGVVIWWSPAVMGTSVGAAAPADRSPPGVASWLRNPDRGVDLDPFAAAQFKHTPTYMHINRKTDGTTTYDR</sequence>